<dbReference type="HOGENOM" id="CLU_1226812_0_0_1"/>
<evidence type="ECO:0000313" key="3">
    <source>
        <dbReference type="Proteomes" id="UP000011087"/>
    </source>
</evidence>
<reference evidence="2" key="3">
    <citation type="submission" date="2015-06" db="UniProtKB">
        <authorList>
            <consortium name="EnsemblProtists"/>
        </authorList>
    </citation>
    <scope>IDENTIFICATION</scope>
</reference>
<organism evidence="1">
    <name type="scientific">Guillardia theta (strain CCMP2712)</name>
    <name type="common">Cryptophyte</name>
    <dbReference type="NCBI Taxonomy" id="905079"/>
    <lineage>
        <taxon>Eukaryota</taxon>
        <taxon>Cryptophyceae</taxon>
        <taxon>Pyrenomonadales</taxon>
        <taxon>Geminigeraceae</taxon>
        <taxon>Guillardia</taxon>
    </lineage>
</organism>
<evidence type="ECO:0000313" key="2">
    <source>
        <dbReference type="EnsemblProtists" id="EKX43225"/>
    </source>
</evidence>
<gene>
    <name evidence="1" type="ORF">GUITHDRAFT_110642</name>
</gene>
<dbReference type="KEGG" id="gtt:GUITHDRAFT_110642"/>
<dbReference type="GeneID" id="17300014"/>
<reference evidence="3" key="2">
    <citation type="submission" date="2012-11" db="EMBL/GenBank/DDBJ databases">
        <authorList>
            <person name="Kuo A."/>
            <person name="Curtis B.A."/>
            <person name="Tanifuji G."/>
            <person name="Burki F."/>
            <person name="Gruber A."/>
            <person name="Irimia M."/>
            <person name="Maruyama S."/>
            <person name="Arias M.C."/>
            <person name="Ball S.G."/>
            <person name="Gile G.H."/>
            <person name="Hirakawa Y."/>
            <person name="Hopkins J.F."/>
            <person name="Rensing S.A."/>
            <person name="Schmutz J."/>
            <person name="Symeonidi A."/>
            <person name="Elias M."/>
            <person name="Eveleigh R.J."/>
            <person name="Herman E.K."/>
            <person name="Klute M.J."/>
            <person name="Nakayama T."/>
            <person name="Obornik M."/>
            <person name="Reyes-Prieto A."/>
            <person name="Armbrust E.V."/>
            <person name="Aves S.J."/>
            <person name="Beiko R.G."/>
            <person name="Coutinho P."/>
            <person name="Dacks J.B."/>
            <person name="Durnford D.G."/>
            <person name="Fast N.M."/>
            <person name="Green B.R."/>
            <person name="Grisdale C."/>
            <person name="Hempe F."/>
            <person name="Henrissat B."/>
            <person name="Hoppner M.P."/>
            <person name="Ishida K.-I."/>
            <person name="Kim E."/>
            <person name="Koreny L."/>
            <person name="Kroth P.G."/>
            <person name="Liu Y."/>
            <person name="Malik S.-B."/>
            <person name="Maier U.G."/>
            <person name="McRose D."/>
            <person name="Mock T."/>
            <person name="Neilson J.A."/>
            <person name="Onodera N.T."/>
            <person name="Poole A.M."/>
            <person name="Pritham E.J."/>
            <person name="Richards T.A."/>
            <person name="Rocap G."/>
            <person name="Roy S.W."/>
            <person name="Sarai C."/>
            <person name="Schaack S."/>
            <person name="Shirato S."/>
            <person name="Slamovits C.H."/>
            <person name="Spencer D.F."/>
            <person name="Suzuki S."/>
            <person name="Worden A.Z."/>
            <person name="Zauner S."/>
            <person name="Barry K."/>
            <person name="Bell C."/>
            <person name="Bharti A.K."/>
            <person name="Crow J.A."/>
            <person name="Grimwood J."/>
            <person name="Kramer R."/>
            <person name="Lindquist E."/>
            <person name="Lucas S."/>
            <person name="Salamov A."/>
            <person name="McFadden G.I."/>
            <person name="Lane C.E."/>
            <person name="Keeling P.J."/>
            <person name="Gray M.W."/>
            <person name="Grigoriev I.V."/>
            <person name="Archibald J.M."/>
        </authorList>
    </citation>
    <scope>NUCLEOTIDE SEQUENCE</scope>
    <source>
        <strain evidence="3">CCMP2712</strain>
    </source>
</reference>
<dbReference type="AlphaFoldDB" id="L1J563"/>
<dbReference type="Proteomes" id="UP000011087">
    <property type="component" value="Unassembled WGS sequence"/>
</dbReference>
<protein>
    <submittedName>
        <fullName evidence="1 2">Uncharacterized protein</fullName>
    </submittedName>
</protein>
<dbReference type="PaxDb" id="55529-EKX43225"/>
<dbReference type="RefSeq" id="XP_005830205.1">
    <property type="nucleotide sequence ID" value="XM_005830148.1"/>
</dbReference>
<keyword evidence="3" id="KW-1185">Reference proteome</keyword>
<name>L1J563_GUITC</name>
<evidence type="ECO:0000313" key="1">
    <source>
        <dbReference type="EMBL" id="EKX43225.1"/>
    </source>
</evidence>
<dbReference type="EMBL" id="JH993011">
    <property type="protein sequence ID" value="EKX43225.1"/>
    <property type="molecule type" value="Genomic_DNA"/>
</dbReference>
<reference evidence="1 3" key="1">
    <citation type="journal article" date="2012" name="Nature">
        <title>Algal genomes reveal evolutionary mosaicism and the fate of nucleomorphs.</title>
        <authorList>
            <consortium name="DOE Joint Genome Institute"/>
            <person name="Curtis B.A."/>
            <person name="Tanifuji G."/>
            <person name="Burki F."/>
            <person name="Gruber A."/>
            <person name="Irimia M."/>
            <person name="Maruyama S."/>
            <person name="Arias M.C."/>
            <person name="Ball S.G."/>
            <person name="Gile G.H."/>
            <person name="Hirakawa Y."/>
            <person name="Hopkins J.F."/>
            <person name="Kuo A."/>
            <person name="Rensing S.A."/>
            <person name="Schmutz J."/>
            <person name="Symeonidi A."/>
            <person name="Elias M."/>
            <person name="Eveleigh R.J."/>
            <person name="Herman E.K."/>
            <person name="Klute M.J."/>
            <person name="Nakayama T."/>
            <person name="Obornik M."/>
            <person name="Reyes-Prieto A."/>
            <person name="Armbrust E.V."/>
            <person name="Aves S.J."/>
            <person name="Beiko R.G."/>
            <person name="Coutinho P."/>
            <person name="Dacks J.B."/>
            <person name="Durnford D.G."/>
            <person name="Fast N.M."/>
            <person name="Green B.R."/>
            <person name="Grisdale C.J."/>
            <person name="Hempel F."/>
            <person name="Henrissat B."/>
            <person name="Hoppner M.P."/>
            <person name="Ishida K."/>
            <person name="Kim E."/>
            <person name="Koreny L."/>
            <person name="Kroth P.G."/>
            <person name="Liu Y."/>
            <person name="Malik S.B."/>
            <person name="Maier U.G."/>
            <person name="McRose D."/>
            <person name="Mock T."/>
            <person name="Neilson J.A."/>
            <person name="Onodera N.T."/>
            <person name="Poole A.M."/>
            <person name="Pritham E.J."/>
            <person name="Richards T.A."/>
            <person name="Rocap G."/>
            <person name="Roy S.W."/>
            <person name="Sarai C."/>
            <person name="Schaack S."/>
            <person name="Shirato S."/>
            <person name="Slamovits C.H."/>
            <person name="Spencer D.F."/>
            <person name="Suzuki S."/>
            <person name="Worden A.Z."/>
            <person name="Zauner S."/>
            <person name="Barry K."/>
            <person name="Bell C."/>
            <person name="Bharti A.K."/>
            <person name="Crow J.A."/>
            <person name="Grimwood J."/>
            <person name="Kramer R."/>
            <person name="Lindquist E."/>
            <person name="Lucas S."/>
            <person name="Salamov A."/>
            <person name="McFadden G.I."/>
            <person name="Lane C.E."/>
            <person name="Keeling P.J."/>
            <person name="Gray M.W."/>
            <person name="Grigoriev I.V."/>
            <person name="Archibald J.M."/>
        </authorList>
    </citation>
    <scope>NUCLEOTIDE SEQUENCE</scope>
    <source>
        <strain evidence="1 3">CCMP2712</strain>
    </source>
</reference>
<accession>L1J563</accession>
<dbReference type="EnsemblProtists" id="EKX43225">
    <property type="protein sequence ID" value="EKX43225"/>
    <property type="gene ID" value="GUITHDRAFT_110642"/>
</dbReference>
<proteinExistence type="predicted"/>
<sequence>MATVRSAVTTVIFETATRGVEHQPINLFLETMTHVLLEPICARLSDALYEQTFSSLVQLLLTYGELSARGICYGLSVFKDSHRIQHVNVCRYFERFVVLDQYEGVAAKLLESEDEKIRAEVERWVGKTFPWQQELIAEVGEDILAMIAGVVDIQDDRDGQDYVYASEEFIHYENIMKGWAWQVKELLLLCLVLNMNRTGTAEEQHDQEMVAIEVLRIIVGWYSTGL</sequence>